<gene>
    <name evidence="1" type="ORF">MARPO_0073s0054</name>
</gene>
<evidence type="ECO:0000313" key="1">
    <source>
        <dbReference type="EMBL" id="PTQ35180.1"/>
    </source>
</evidence>
<dbReference type="EMBL" id="KZ772745">
    <property type="protein sequence ID" value="PTQ35180.1"/>
    <property type="molecule type" value="Genomic_DNA"/>
</dbReference>
<proteinExistence type="predicted"/>
<dbReference type="Gramene" id="Mp5g18880.1">
    <property type="protein sequence ID" value="Mp5g18880.1.cds1"/>
    <property type="gene ID" value="Mp5g18880"/>
</dbReference>
<accession>A0A2R6WMU8</accession>
<dbReference type="AlphaFoldDB" id="A0A2R6WMU8"/>
<evidence type="ECO:0000313" key="2">
    <source>
        <dbReference type="Proteomes" id="UP000244005"/>
    </source>
</evidence>
<keyword evidence="2" id="KW-1185">Reference proteome</keyword>
<sequence length="113" mass="12536">MWTTWSMVALPQRAIPGGRVYSAQHHVERKRPSQGSPYVLDDDGHGCGLGRGRLKLRSVHLRARVRVREKVCARKAFVDGAMASLSSGDILKSWLLDVGMSFRTNFRSVALGT</sequence>
<protein>
    <submittedName>
        <fullName evidence="1">Uncharacterized protein</fullName>
    </submittedName>
</protein>
<name>A0A2R6WMU8_MARPO</name>
<organism evidence="1 2">
    <name type="scientific">Marchantia polymorpha</name>
    <name type="common">Common liverwort</name>
    <name type="synonym">Marchantia aquatica</name>
    <dbReference type="NCBI Taxonomy" id="3197"/>
    <lineage>
        <taxon>Eukaryota</taxon>
        <taxon>Viridiplantae</taxon>
        <taxon>Streptophyta</taxon>
        <taxon>Embryophyta</taxon>
        <taxon>Marchantiophyta</taxon>
        <taxon>Marchantiopsida</taxon>
        <taxon>Marchantiidae</taxon>
        <taxon>Marchantiales</taxon>
        <taxon>Marchantiaceae</taxon>
        <taxon>Marchantia</taxon>
    </lineage>
</organism>
<reference evidence="2" key="1">
    <citation type="journal article" date="2017" name="Cell">
        <title>Insights into land plant evolution garnered from the Marchantia polymorpha genome.</title>
        <authorList>
            <person name="Bowman J.L."/>
            <person name="Kohchi T."/>
            <person name="Yamato K.T."/>
            <person name="Jenkins J."/>
            <person name="Shu S."/>
            <person name="Ishizaki K."/>
            <person name="Yamaoka S."/>
            <person name="Nishihama R."/>
            <person name="Nakamura Y."/>
            <person name="Berger F."/>
            <person name="Adam C."/>
            <person name="Aki S.S."/>
            <person name="Althoff F."/>
            <person name="Araki T."/>
            <person name="Arteaga-Vazquez M.A."/>
            <person name="Balasubrmanian S."/>
            <person name="Barry K."/>
            <person name="Bauer D."/>
            <person name="Boehm C.R."/>
            <person name="Briginshaw L."/>
            <person name="Caballero-Perez J."/>
            <person name="Catarino B."/>
            <person name="Chen F."/>
            <person name="Chiyoda S."/>
            <person name="Chovatia M."/>
            <person name="Davies K.M."/>
            <person name="Delmans M."/>
            <person name="Demura T."/>
            <person name="Dierschke T."/>
            <person name="Dolan L."/>
            <person name="Dorantes-Acosta A.E."/>
            <person name="Eklund D.M."/>
            <person name="Florent S.N."/>
            <person name="Flores-Sandoval E."/>
            <person name="Fujiyama A."/>
            <person name="Fukuzawa H."/>
            <person name="Galik B."/>
            <person name="Grimanelli D."/>
            <person name="Grimwood J."/>
            <person name="Grossniklaus U."/>
            <person name="Hamada T."/>
            <person name="Haseloff J."/>
            <person name="Hetherington A.J."/>
            <person name="Higo A."/>
            <person name="Hirakawa Y."/>
            <person name="Hundley H.N."/>
            <person name="Ikeda Y."/>
            <person name="Inoue K."/>
            <person name="Inoue S.I."/>
            <person name="Ishida S."/>
            <person name="Jia Q."/>
            <person name="Kakita M."/>
            <person name="Kanazawa T."/>
            <person name="Kawai Y."/>
            <person name="Kawashima T."/>
            <person name="Kennedy M."/>
            <person name="Kinose K."/>
            <person name="Kinoshita T."/>
            <person name="Kohara Y."/>
            <person name="Koide E."/>
            <person name="Komatsu K."/>
            <person name="Kopischke S."/>
            <person name="Kubo M."/>
            <person name="Kyozuka J."/>
            <person name="Lagercrantz U."/>
            <person name="Lin S.S."/>
            <person name="Lindquist E."/>
            <person name="Lipzen A.M."/>
            <person name="Lu C.W."/>
            <person name="De Luna E."/>
            <person name="Martienssen R.A."/>
            <person name="Minamino N."/>
            <person name="Mizutani M."/>
            <person name="Mizutani M."/>
            <person name="Mochizuki N."/>
            <person name="Monte I."/>
            <person name="Mosher R."/>
            <person name="Nagasaki H."/>
            <person name="Nakagami H."/>
            <person name="Naramoto S."/>
            <person name="Nishitani K."/>
            <person name="Ohtani M."/>
            <person name="Okamoto T."/>
            <person name="Okumura M."/>
            <person name="Phillips J."/>
            <person name="Pollak B."/>
            <person name="Reinders A."/>
            <person name="Rovekamp M."/>
            <person name="Sano R."/>
            <person name="Sawa S."/>
            <person name="Schmid M.W."/>
            <person name="Shirakawa M."/>
            <person name="Solano R."/>
            <person name="Spunde A."/>
            <person name="Suetsugu N."/>
            <person name="Sugano S."/>
            <person name="Sugiyama A."/>
            <person name="Sun R."/>
            <person name="Suzuki Y."/>
            <person name="Takenaka M."/>
            <person name="Takezawa D."/>
            <person name="Tomogane H."/>
            <person name="Tsuzuki M."/>
            <person name="Ueda T."/>
            <person name="Umeda M."/>
            <person name="Ward J.M."/>
            <person name="Watanabe Y."/>
            <person name="Yazaki K."/>
            <person name="Yokoyama R."/>
            <person name="Yoshitake Y."/>
            <person name="Yotsui I."/>
            <person name="Zachgo S."/>
            <person name="Schmutz J."/>
        </authorList>
    </citation>
    <scope>NUCLEOTIDE SEQUENCE [LARGE SCALE GENOMIC DNA]</scope>
    <source>
        <strain evidence="2">Tak-1</strain>
    </source>
</reference>
<dbReference type="Proteomes" id="UP000244005">
    <property type="component" value="Unassembled WGS sequence"/>
</dbReference>